<feature type="domain" description="Alanyl-transfer RNA synthetases family profile" evidence="13">
    <location>
        <begin position="3"/>
        <end position="710"/>
    </location>
</feature>
<dbReference type="EC" id="6.1.1.7" evidence="11"/>
<dbReference type="SUPFAM" id="SSF55681">
    <property type="entry name" value="Class II aaRS and biotin synthetases"/>
    <property type="match status" value="1"/>
</dbReference>
<dbReference type="GO" id="GO:0008270">
    <property type="term" value="F:zinc ion binding"/>
    <property type="evidence" value="ECO:0007669"/>
    <property type="project" value="UniProtKB-UniRule"/>
</dbReference>
<evidence type="ECO:0000256" key="10">
    <source>
        <dbReference type="ARBA" id="ARBA00023146"/>
    </source>
</evidence>
<dbReference type="FunFam" id="2.40.30.130:FF:000001">
    <property type="entry name" value="Alanine--tRNA ligase"/>
    <property type="match status" value="1"/>
</dbReference>
<evidence type="ECO:0000256" key="4">
    <source>
        <dbReference type="ARBA" id="ARBA00022723"/>
    </source>
</evidence>
<comment type="domain">
    <text evidence="11">Consists of three domains; the N-terminal catalytic domain, the editing domain and the C-terminal C-Ala domain. The editing domain removes incorrectly charged amino acids, while the C-Ala domain, along with tRNA(Ala), serves as a bridge to cooperatively bring together the editing and aminoacylation centers thus stimulating deacylation of misacylated tRNAs.</text>
</comment>
<evidence type="ECO:0000256" key="3">
    <source>
        <dbReference type="ARBA" id="ARBA00022598"/>
    </source>
</evidence>
<evidence type="ECO:0000256" key="5">
    <source>
        <dbReference type="ARBA" id="ARBA00022741"/>
    </source>
</evidence>
<organism evidence="14 15">
    <name type="scientific">Candidatus Blochmannia vicinus</name>
    <name type="common">nom. nud.</name>
    <dbReference type="NCBI Taxonomy" id="251540"/>
    <lineage>
        <taxon>Bacteria</taxon>
        <taxon>Pseudomonadati</taxon>
        <taxon>Pseudomonadota</taxon>
        <taxon>Gammaproteobacteria</taxon>
        <taxon>Enterobacterales</taxon>
        <taxon>Enterobacteriaceae</taxon>
        <taxon>ant endosymbionts</taxon>
        <taxon>Candidatus Blochmanniella</taxon>
    </lineage>
</organism>
<dbReference type="AlphaFoldDB" id="A0A9Q8TWH7"/>
<dbReference type="GO" id="GO:0005524">
    <property type="term" value="F:ATP binding"/>
    <property type="evidence" value="ECO:0007669"/>
    <property type="project" value="UniProtKB-UniRule"/>
</dbReference>
<dbReference type="PRINTS" id="PR00980">
    <property type="entry name" value="TRNASYNTHALA"/>
</dbReference>
<evidence type="ECO:0000313" key="15">
    <source>
        <dbReference type="Proteomes" id="UP001056209"/>
    </source>
</evidence>
<keyword evidence="10 11" id="KW-0030">Aminoacyl-tRNA synthetase</keyword>
<dbReference type="RefSeq" id="WP_250248923.1">
    <property type="nucleotide sequence ID" value="NZ_CP097753.1"/>
</dbReference>
<evidence type="ECO:0000256" key="12">
    <source>
        <dbReference type="SAM" id="Coils"/>
    </source>
</evidence>
<dbReference type="FunFam" id="3.30.930.10:FF:000004">
    <property type="entry name" value="Alanine--tRNA ligase"/>
    <property type="match status" value="1"/>
</dbReference>
<keyword evidence="8 11" id="KW-0694">RNA-binding</keyword>
<protein>
    <recommendedName>
        <fullName evidence="11">Alanine--tRNA ligase</fullName>
        <ecNumber evidence="11">6.1.1.7</ecNumber>
    </recommendedName>
    <alternativeName>
        <fullName evidence="11">Alanyl-tRNA synthetase</fullName>
        <shortName evidence="11">AlaRS</shortName>
    </alternativeName>
</protein>
<keyword evidence="5 11" id="KW-0547">Nucleotide-binding</keyword>
<dbReference type="SUPFAM" id="SSF50447">
    <property type="entry name" value="Translation proteins"/>
    <property type="match status" value="1"/>
</dbReference>
<dbReference type="EMBL" id="CP097753">
    <property type="protein sequence ID" value="URJ28464.1"/>
    <property type="molecule type" value="Genomic_DNA"/>
</dbReference>
<dbReference type="InterPro" id="IPR045864">
    <property type="entry name" value="aa-tRNA-synth_II/BPL/LPL"/>
</dbReference>
<feature type="binding site" evidence="11">
    <location>
        <position position="667"/>
    </location>
    <ligand>
        <name>Zn(2+)</name>
        <dbReference type="ChEBI" id="CHEBI:29105"/>
    </ligand>
</feature>
<dbReference type="InterPro" id="IPR018163">
    <property type="entry name" value="Thr/Ala-tRNA-synth_IIc_edit"/>
</dbReference>
<dbReference type="FunFam" id="3.10.310.40:FF:000001">
    <property type="entry name" value="Alanine--tRNA ligase"/>
    <property type="match status" value="1"/>
</dbReference>
<dbReference type="GO" id="GO:0002161">
    <property type="term" value="F:aminoacyl-tRNA deacylase activity"/>
    <property type="evidence" value="ECO:0007669"/>
    <property type="project" value="TreeGrafter"/>
</dbReference>
<dbReference type="GO" id="GO:0005829">
    <property type="term" value="C:cytosol"/>
    <property type="evidence" value="ECO:0007669"/>
    <property type="project" value="TreeGrafter"/>
</dbReference>
<keyword evidence="11" id="KW-0963">Cytoplasm</keyword>
<dbReference type="InterPro" id="IPR002318">
    <property type="entry name" value="Ala-tRNA-lgiase_IIc"/>
</dbReference>
<dbReference type="SUPFAM" id="SSF101353">
    <property type="entry name" value="Putative anticodon-binding domain of alanyl-tRNA synthetase (AlaRS)"/>
    <property type="match status" value="1"/>
</dbReference>
<dbReference type="Pfam" id="PF02272">
    <property type="entry name" value="DHHA1"/>
    <property type="match status" value="1"/>
</dbReference>
<dbReference type="InterPro" id="IPR018165">
    <property type="entry name" value="Ala-tRNA-synth_IIc_core"/>
</dbReference>
<dbReference type="Pfam" id="PF07973">
    <property type="entry name" value="tRNA_SAD"/>
    <property type="match status" value="1"/>
</dbReference>
<comment type="subcellular location">
    <subcellularLocation>
        <location evidence="11">Cytoplasm</location>
    </subcellularLocation>
</comment>
<keyword evidence="12" id="KW-0175">Coiled coil</keyword>
<dbReference type="FunFam" id="3.30.980.10:FF:000004">
    <property type="entry name" value="Alanine--tRNA ligase, cytoplasmic"/>
    <property type="match status" value="1"/>
</dbReference>
<feature type="coiled-coil region" evidence="12">
    <location>
        <begin position="733"/>
        <end position="760"/>
    </location>
</feature>
<dbReference type="InterPro" id="IPR018164">
    <property type="entry name" value="Ala-tRNA-synth_IIc_N"/>
</dbReference>
<dbReference type="Gene3D" id="2.40.30.130">
    <property type="match status" value="1"/>
</dbReference>
<gene>
    <name evidence="11 14" type="primary">alaS</name>
    <name evidence="14" type="ORF">M9393_02390</name>
</gene>
<dbReference type="GO" id="GO:0006419">
    <property type="term" value="P:alanyl-tRNA aminoacylation"/>
    <property type="evidence" value="ECO:0007669"/>
    <property type="project" value="UniProtKB-UniRule"/>
</dbReference>
<dbReference type="PROSITE" id="PS50860">
    <property type="entry name" value="AA_TRNA_LIGASE_II_ALA"/>
    <property type="match status" value="1"/>
</dbReference>
<dbReference type="SMART" id="SM00863">
    <property type="entry name" value="tRNA_SAD"/>
    <property type="match status" value="1"/>
</dbReference>
<dbReference type="HAMAP" id="MF_00036_B">
    <property type="entry name" value="Ala_tRNA_synth_B"/>
    <property type="match status" value="1"/>
</dbReference>
<dbReference type="InterPro" id="IPR009000">
    <property type="entry name" value="Transl_B-barrel_sf"/>
</dbReference>
<evidence type="ECO:0000256" key="11">
    <source>
        <dbReference type="HAMAP-Rule" id="MF_00036"/>
    </source>
</evidence>
<keyword evidence="3 11" id="KW-0436">Ligase</keyword>
<dbReference type="Gene3D" id="3.10.310.40">
    <property type="match status" value="1"/>
</dbReference>
<evidence type="ECO:0000256" key="8">
    <source>
        <dbReference type="ARBA" id="ARBA00022884"/>
    </source>
</evidence>
<dbReference type="SUPFAM" id="SSF55186">
    <property type="entry name" value="ThrRS/AlaRS common domain"/>
    <property type="match status" value="1"/>
</dbReference>
<feature type="binding site" evidence="11">
    <location>
        <position position="569"/>
    </location>
    <ligand>
        <name>Zn(2+)</name>
        <dbReference type="ChEBI" id="CHEBI:29105"/>
    </ligand>
</feature>
<evidence type="ECO:0000256" key="9">
    <source>
        <dbReference type="ARBA" id="ARBA00022917"/>
    </source>
</evidence>
<dbReference type="Gene3D" id="3.30.54.20">
    <property type="match status" value="1"/>
</dbReference>
<dbReference type="InterPro" id="IPR023033">
    <property type="entry name" value="Ala_tRNA_ligase_euk/bac"/>
</dbReference>
<comment type="similarity">
    <text evidence="1 11">Belongs to the class-II aminoacyl-tRNA synthetase family.</text>
</comment>
<dbReference type="InterPro" id="IPR003156">
    <property type="entry name" value="DHHA1_dom"/>
</dbReference>
<dbReference type="PANTHER" id="PTHR11777:SF9">
    <property type="entry name" value="ALANINE--TRNA LIGASE, CYTOPLASMIC"/>
    <property type="match status" value="1"/>
</dbReference>
<dbReference type="Gene3D" id="3.30.930.10">
    <property type="entry name" value="Bira Bifunctional Protein, Domain 2"/>
    <property type="match status" value="1"/>
</dbReference>
<name>A0A9Q8TWH7_9ENTR</name>
<dbReference type="GO" id="GO:0045892">
    <property type="term" value="P:negative regulation of DNA-templated transcription"/>
    <property type="evidence" value="ECO:0007669"/>
    <property type="project" value="TreeGrafter"/>
</dbReference>
<evidence type="ECO:0000256" key="7">
    <source>
        <dbReference type="ARBA" id="ARBA00022840"/>
    </source>
</evidence>
<evidence type="ECO:0000256" key="1">
    <source>
        <dbReference type="ARBA" id="ARBA00008226"/>
    </source>
</evidence>
<dbReference type="NCBIfam" id="TIGR00344">
    <property type="entry name" value="alaS"/>
    <property type="match status" value="1"/>
</dbReference>
<keyword evidence="9 11" id="KW-0648">Protein biosynthesis</keyword>
<feature type="binding site" evidence="11">
    <location>
        <position position="565"/>
    </location>
    <ligand>
        <name>Zn(2+)</name>
        <dbReference type="ChEBI" id="CHEBI:29105"/>
    </ligand>
</feature>
<proteinExistence type="inferred from homology"/>
<accession>A0A9Q8TWH7</accession>
<evidence type="ECO:0000313" key="14">
    <source>
        <dbReference type="EMBL" id="URJ28464.1"/>
    </source>
</evidence>
<keyword evidence="4 11" id="KW-0479">Metal-binding</keyword>
<dbReference type="CDD" id="cd00673">
    <property type="entry name" value="AlaRS_core"/>
    <property type="match status" value="1"/>
</dbReference>
<comment type="subunit">
    <text evidence="11">Homotetramer.</text>
</comment>
<comment type="function">
    <text evidence="11">Catalyzes the attachment of alanine to tRNA(Ala) in a two-step reaction: alanine is first activated by ATP to form Ala-AMP and then transferred to the acceptor end of tRNA(Ala). Also edits incorrectly charged Ser-tRNA(Ala) and Gly-tRNA(Ala) via its editing domain.</text>
</comment>
<keyword evidence="2 11" id="KW-0820">tRNA-binding</keyword>
<evidence type="ECO:0000259" key="13">
    <source>
        <dbReference type="PROSITE" id="PS50860"/>
    </source>
</evidence>
<evidence type="ECO:0000256" key="6">
    <source>
        <dbReference type="ARBA" id="ARBA00022833"/>
    </source>
</evidence>
<reference evidence="14" key="1">
    <citation type="submission" date="2022-05" db="EMBL/GenBank/DDBJ databases">
        <title>Impact of host demography and evolutionary history on endosymbiont molecular evolution: a test in carpenter ants (Genus Camponotus) and their Blochmannia endosymbionts.</title>
        <authorList>
            <person name="Manthey J.D."/>
            <person name="Giron J.C."/>
            <person name="Hruska J.P."/>
        </authorList>
    </citation>
    <scope>NUCLEOTIDE SEQUENCE</scope>
    <source>
        <strain evidence="14">C-039</strain>
    </source>
</reference>
<dbReference type="Pfam" id="PF01411">
    <property type="entry name" value="tRNA-synt_2c"/>
    <property type="match status" value="1"/>
</dbReference>
<feature type="binding site" evidence="11">
    <location>
        <position position="671"/>
    </location>
    <ligand>
        <name>Zn(2+)</name>
        <dbReference type="ChEBI" id="CHEBI:29105"/>
    </ligand>
</feature>
<keyword evidence="7 11" id="KW-0067">ATP-binding</keyword>
<dbReference type="GO" id="GO:0004813">
    <property type="term" value="F:alanine-tRNA ligase activity"/>
    <property type="evidence" value="ECO:0007669"/>
    <property type="project" value="UniProtKB-UniRule"/>
</dbReference>
<comment type="catalytic activity">
    <reaction evidence="11">
        <text>tRNA(Ala) + L-alanine + ATP = L-alanyl-tRNA(Ala) + AMP + diphosphate</text>
        <dbReference type="Rhea" id="RHEA:12540"/>
        <dbReference type="Rhea" id="RHEA-COMP:9657"/>
        <dbReference type="Rhea" id="RHEA-COMP:9923"/>
        <dbReference type="ChEBI" id="CHEBI:30616"/>
        <dbReference type="ChEBI" id="CHEBI:33019"/>
        <dbReference type="ChEBI" id="CHEBI:57972"/>
        <dbReference type="ChEBI" id="CHEBI:78442"/>
        <dbReference type="ChEBI" id="CHEBI:78497"/>
        <dbReference type="ChEBI" id="CHEBI:456215"/>
        <dbReference type="EC" id="6.1.1.7"/>
    </reaction>
</comment>
<dbReference type="Proteomes" id="UP001056209">
    <property type="component" value="Chromosome"/>
</dbReference>
<keyword evidence="6 11" id="KW-0862">Zinc</keyword>
<dbReference type="InterPro" id="IPR050058">
    <property type="entry name" value="Ala-tRNA_ligase"/>
</dbReference>
<dbReference type="InterPro" id="IPR018162">
    <property type="entry name" value="Ala-tRNA-ligase_IIc_anticod-bd"/>
</dbReference>
<dbReference type="InterPro" id="IPR012947">
    <property type="entry name" value="tRNA_SAD"/>
</dbReference>
<evidence type="ECO:0000256" key="2">
    <source>
        <dbReference type="ARBA" id="ARBA00022555"/>
    </source>
</evidence>
<dbReference type="GO" id="GO:0000049">
    <property type="term" value="F:tRNA binding"/>
    <property type="evidence" value="ECO:0007669"/>
    <property type="project" value="UniProtKB-KW"/>
</dbReference>
<dbReference type="Gene3D" id="3.30.980.10">
    <property type="entry name" value="Threonyl-trna Synthetase, Chain A, domain 2"/>
    <property type="match status" value="1"/>
</dbReference>
<comment type="cofactor">
    <cofactor evidence="11">
        <name>Zn(2+)</name>
        <dbReference type="ChEBI" id="CHEBI:29105"/>
    </cofactor>
    <text evidence="11">Binds 1 zinc ion per subunit.</text>
</comment>
<sequence>MHKNIDNIRQEFLNFFKKKGHEIVASSTLIPDNDQTLLFTNSGMNQFKNIFLGMDKPLFKRVTTAQRCVRAGGKHNDLDNVGYTARHLTFFEMLGNFSFGDYFKNEAIQFAWELLTDSNWFNLSKNKLWVTVHICDSESYDIWIKQVDIPNEHVIKIGNNTDNFYDSDNFWQMGNVGPCGPCSEIFYDHGDRFQGGPPGSLKEFGERYVEIWNLVFIQFNRQPNGHLSSLPMLSVDTGMGLERISAILQGVHSNYSIDIFRKLISSISQITQVNNDNTNRSLCVIADHIRTCSFLIQDGVTPSNEGRGYVLRRIIRRAILHGKKLGINDIFFYKLVPPLIKYMQNLSDNLREKKDFIKKVLLNEEKLFEDTLRKGLKLLEKKLVLLRGNVLSGEIAFDLYDTYGFPLELTKDICLRHGIHVDQVKFDQSMLAQKKHAKESNKFYIVNKNISLCNILSTFVGYRELTCRTKIIALFRINKPVNKICAEEEGIVILKNTPFYGESGGQVGDSGQLKTISSLFQVTNTKKYGQTIGHLGVVNSGSISVGEEIIAQVNQCKRRHISLNHSATHLLRAALYQVLGTHIIQKGSLVNDQYLRFDFCHHETMTEVQINTVENIVNKQIWINFPIMADMIPIETAKNDGIVMLVNKQYEKIVRVIRMGNFSAELCGGTHAKNTGEIGIFVITKESSIASGIRRIEAVTSITALSVIHQYKKLLQDIFTSTKSNNKNILSKIYKFKSRCQKLEKEIEHLRNQQIIQESLSFIKEIYYIKDVQVLVKQVENMMLNPLTNLIDCLKRQLKSGVIVLINVNKNNKISIVIAVTKDLIENNRINALNLVRLIINTLGGKGGGKPHFAQVGMNNVINTSKISTKINYLLHNIL</sequence>
<dbReference type="PANTHER" id="PTHR11777">
    <property type="entry name" value="ALANYL-TRNA SYNTHETASE"/>
    <property type="match status" value="1"/>
</dbReference>